<comment type="function">
    <text evidence="2">Might act as an E3 ubiquitin-protein ligase, or as part of E3 complex, which accepts ubiquitin from specific E2 ubiquitin-conjugating enzymes and then transfers it to substrates.</text>
</comment>
<dbReference type="PROSITE" id="PS50089">
    <property type="entry name" value="ZF_RING_2"/>
    <property type="match status" value="1"/>
</dbReference>
<dbReference type="PROSITE" id="PS51873">
    <property type="entry name" value="TRIAD"/>
    <property type="match status" value="1"/>
</dbReference>
<keyword evidence="9" id="KW-0833">Ubl conjugation pathway</keyword>
<keyword evidence="7" id="KW-0677">Repeat</keyword>
<dbReference type="Pfam" id="PF05773">
    <property type="entry name" value="RWD"/>
    <property type="match status" value="1"/>
</dbReference>
<dbReference type="Proteomes" id="UP000075714">
    <property type="component" value="Unassembled WGS sequence"/>
</dbReference>
<evidence type="ECO:0000259" key="13">
    <source>
        <dbReference type="PROSITE" id="PS50089"/>
    </source>
</evidence>
<dbReference type="Gene3D" id="3.10.110.10">
    <property type="entry name" value="Ubiquitin Conjugating Enzyme"/>
    <property type="match status" value="1"/>
</dbReference>
<feature type="region of interest" description="Disordered" evidence="12">
    <location>
        <begin position="171"/>
        <end position="225"/>
    </location>
</feature>
<accession>A0A150GFW6</accession>
<evidence type="ECO:0000256" key="6">
    <source>
        <dbReference type="ARBA" id="ARBA00022723"/>
    </source>
</evidence>
<evidence type="ECO:0000256" key="11">
    <source>
        <dbReference type="PROSITE-ProRule" id="PRU00175"/>
    </source>
</evidence>
<comment type="caution">
    <text evidence="15">The sequence shown here is derived from an EMBL/GenBank/DDBJ whole genome shotgun (WGS) entry which is preliminary data.</text>
</comment>
<dbReference type="GO" id="GO:0016567">
    <property type="term" value="P:protein ubiquitination"/>
    <property type="evidence" value="ECO:0007669"/>
    <property type="project" value="InterPro"/>
</dbReference>
<dbReference type="InterPro" id="IPR016135">
    <property type="entry name" value="UBQ-conjugating_enzyme/RWD"/>
</dbReference>
<evidence type="ECO:0000256" key="1">
    <source>
        <dbReference type="ARBA" id="ARBA00001798"/>
    </source>
</evidence>
<dbReference type="OrthoDB" id="1431934at2759"/>
<dbReference type="GO" id="GO:0008270">
    <property type="term" value="F:zinc ion binding"/>
    <property type="evidence" value="ECO:0007669"/>
    <property type="project" value="UniProtKB-KW"/>
</dbReference>
<feature type="compositionally biased region" description="Gly residues" evidence="12">
    <location>
        <begin position="100"/>
        <end position="110"/>
    </location>
</feature>
<dbReference type="SUPFAM" id="SSF57850">
    <property type="entry name" value="RING/U-box"/>
    <property type="match status" value="4"/>
</dbReference>
<feature type="domain" description="RING-type" evidence="13">
    <location>
        <begin position="485"/>
        <end position="531"/>
    </location>
</feature>
<organism evidence="15 16">
    <name type="scientific">Gonium pectorale</name>
    <name type="common">Green alga</name>
    <dbReference type="NCBI Taxonomy" id="33097"/>
    <lineage>
        <taxon>Eukaryota</taxon>
        <taxon>Viridiplantae</taxon>
        <taxon>Chlorophyta</taxon>
        <taxon>core chlorophytes</taxon>
        <taxon>Chlorophyceae</taxon>
        <taxon>CS clade</taxon>
        <taxon>Chlamydomonadales</taxon>
        <taxon>Volvocaceae</taxon>
        <taxon>Gonium</taxon>
    </lineage>
</organism>
<dbReference type="InterPro" id="IPR001841">
    <property type="entry name" value="Znf_RING"/>
</dbReference>
<dbReference type="SUPFAM" id="SSF54495">
    <property type="entry name" value="UBC-like"/>
    <property type="match status" value="1"/>
</dbReference>
<evidence type="ECO:0000256" key="7">
    <source>
        <dbReference type="ARBA" id="ARBA00022737"/>
    </source>
</evidence>
<evidence type="ECO:0000256" key="8">
    <source>
        <dbReference type="ARBA" id="ARBA00022771"/>
    </source>
</evidence>
<evidence type="ECO:0000256" key="5">
    <source>
        <dbReference type="ARBA" id="ARBA00022679"/>
    </source>
</evidence>
<comment type="catalytic activity">
    <reaction evidence="1">
        <text>[E2 ubiquitin-conjugating enzyme]-S-ubiquitinyl-L-cysteine + [acceptor protein]-L-lysine = [E2 ubiquitin-conjugating enzyme]-L-cysteine + [acceptor protein]-N(6)-ubiquitinyl-L-lysine.</text>
        <dbReference type="EC" id="2.3.2.31"/>
    </reaction>
</comment>
<evidence type="ECO:0000256" key="9">
    <source>
        <dbReference type="ARBA" id="ARBA00022786"/>
    </source>
</evidence>
<evidence type="ECO:0000313" key="16">
    <source>
        <dbReference type="Proteomes" id="UP000075714"/>
    </source>
</evidence>
<dbReference type="GO" id="GO:0061630">
    <property type="term" value="F:ubiquitin protein ligase activity"/>
    <property type="evidence" value="ECO:0007669"/>
    <property type="project" value="UniProtKB-EC"/>
</dbReference>
<feature type="region of interest" description="Disordered" evidence="12">
    <location>
        <begin position="69"/>
        <end position="114"/>
    </location>
</feature>
<keyword evidence="16" id="KW-1185">Reference proteome</keyword>
<dbReference type="SMART" id="SM00647">
    <property type="entry name" value="IBR"/>
    <property type="match status" value="2"/>
</dbReference>
<evidence type="ECO:0000256" key="2">
    <source>
        <dbReference type="ARBA" id="ARBA00003976"/>
    </source>
</evidence>
<feature type="domain" description="RING-type" evidence="14">
    <location>
        <begin position="481"/>
        <end position="723"/>
    </location>
</feature>
<comment type="similarity">
    <text evidence="3">Belongs to the RBR family. Ariadne subfamily.</text>
</comment>
<dbReference type="PROSITE" id="PS00518">
    <property type="entry name" value="ZF_RING_1"/>
    <property type="match status" value="1"/>
</dbReference>
<dbReference type="InterPro" id="IPR002867">
    <property type="entry name" value="IBR_dom"/>
</dbReference>
<dbReference type="Gene3D" id="1.20.120.1750">
    <property type="match status" value="2"/>
</dbReference>
<name>A0A150GFW6_GONPE</name>
<dbReference type="InterPro" id="IPR013083">
    <property type="entry name" value="Znf_RING/FYVE/PHD"/>
</dbReference>
<dbReference type="EMBL" id="LSYV01000026">
    <property type="protein sequence ID" value="KXZ48729.1"/>
    <property type="molecule type" value="Genomic_DNA"/>
</dbReference>
<dbReference type="InterPro" id="IPR044066">
    <property type="entry name" value="TRIAD_supradom"/>
</dbReference>
<evidence type="ECO:0000259" key="14">
    <source>
        <dbReference type="PROSITE" id="PS51873"/>
    </source>
</evidence>
<dbReference type="PANTHER" id="PTHR11685">
    <property type="entry name" value="RBR FAMILY RING FINGER AND IBR DOMAIN-CONTAINING"/>
    <property type="match status" value="1"/>
</dbReference>
<dbReference type="InterPro" id="IPR031128">
    <property type="entry name" value="RNF14_RING-HC_Zfn"/>
</dbReference>
<protein>
    <recommendedName>
        <fullName evidence="4">RBR-type E3 ubiquitin transferase</fullName>
        <ecNumber evidence="4">2.3.2.31</ecNumber>
    </recommendedName>
</protein>
<dbReference type="CDD" id="cd16628">
    <property type="entry name" value="RING-HC_RBR_RNF14"/>
    <property type="match status" value="1"/>
</dbReference>
<keyword evidence="10" id="KW-0862">Zinc</keyword>
<dbReference type="AlphaFoldDB" id="A0A150GFW6"/>
<gene>
    <name evidence="15" type="ORF">GPECTOR_25g313</name>
</gene>
<reference evidence="16" key="1">
    <citation type="journal article" date="2016" name="Nat. Commun.">
        <title>The Gonium pectorale genome demonstrates co-option of cell cycle regulation during the evolution of multicellularity.</title>
        <authorList>
            <person name="Hanschen E.R."/>
            <person name="Marriage T.N."/>
            <person name="Ferris P.J."/>
            <person name="Hamaji T."/>
            <person name="Toyoda A."/>
            <person name="Fujiyama A."/>
            <person name="Neme R."/>
            <person name="Noguchi H."/>
            <person name="Minakuchi Y."/>
            <person name="Suzuki M."/>
            <person name="Kawai-Toyooka H."/>
            <person name="Smith D.R."/>
            <person name="Sparks H."/>
            <person name="Anderson J."/>
            <person name="Bakaric R."/>
            <person name="Luria V."/>
            <person name="Karger A."/>
            <person name="Kirschner M.W."/>
            <person name="Durand P.M."/>
            <person name="Michod R.E."/>
            <person name="Nozaki H."/>
            <person name="Olson B.J."/>
        </authorList>
    </citation>
    <scope>NUCLEOTIDE SEQUENCE [LARGE SCALE GENOMIC DNA]</scope>
    <source>
        <strain evidence="16">NIES-2863</strain>
    </source>
</reference>
<dbReference type="SMART" id="SM00184">
    <property type="entry name" value="RING"/>
    <property type="match status" value="2"/>
</dbReference>
<sequence length="804" mass="83937">MAGDGPHSARDTPIPTRNCAAAAINLDGAIPAARATPARLDPDTWQSQLEELVAVQAVLDQDFSLLEAPGARRQMGGRGAGPSDARASARRLSRDSSGASDGGDGGGSGSGFEASEYVHNLLDPEALLMAGPPPELYGDADGAGSGGDAVDLFVAEALVHVEVPETGLQLMVEAPPPAPPPRQQEHEEESAAGPGASRSVGDRASGDGGRQHMVGAAQEGQQTAEATAMTTTMTTTTTLLGARPSSPASTASSSTPTTSLPSLAASASAPAAGANARAATGIAAAAPPAAAAELVPFGPRIPHLSPIRVTLTLPPGYPAACPPAVSLHAPWLSGPQAEALAAGLAGVWEAQGPGGPIALVWVDWLRGEALRHLAITDALVIRPVEEKAVSGQAAHAGLRGTTSTAVDGAAASTSHDGAAVAAAGDDDGASDVSDGGASSGSANAASDFADADAVVGGPAALLALSLHRYSARREQDVFASSSVRCPICFEEHLGSRCVRLPECRHAFCGGCLATHLRTQLRDGAVDRLACPEPGCRRQLAPYVLQQMLGQEEYERWERLSLQRVLDRMGDVVYCPRCRQACLEDPDHSVLCPSCFYSFCALCEESWHPGRECVDSEARLEAEQRRLALEDKRAARRAARAAVSASAALADRIQQLLNYKILNSTAKRCPNCGMGIEKNGGCNHMYCTNCNMSFQWDQAPQVRSLQEAYKKVVDKDSDEKSRRKAAKIRPVPCVSCGQPNVKEGRNNDVRCWACHGHFCYLCRAWLHNRPGQHFGTGPGRCHQHTDDGVLPATSTTAAAALAKPR</sequence>
<dbReference type="Pfam" id="PF01485">
    <property type="entry name" value="IBR"/>
    <property type="match status" value="1"/>
</dbReference>
<feature type="compositionally biased region" description="Low complexity" evidence="12">
    <location>
        <begin position="215"/>
        <end position="225"/>
    </location>
</feature>
<keyword evidence="5" id="KW-0808">Transferase</keyword>
<dbReference type="InterPro" id="IPR017907">
    <property type="entry name" value="Znf_RING_CS"/>
</dbReference>
<dbReference type="CDD" id="cd20341">
    <property type="entry name" value="BRcat_RBR_RNF14"/>
    <property type="match status" value="1"/>
</dbReference>
<keyword evidence="6" id="KW-0479">Metal-binding</keyword>
<feature type="region of interest" description="Disordered" evidence="12">
    <location>
        <begin position="417"/>
        <end position="437"/>
    </location>
</feature>
<dbReference type="InterPro" id="IPR006575">
    <property type="entry name" value="RWD_dom"/>
</dbReference>
<dbReference type="Pfam" id="PF22191">
    <property type="entry name" value="IBR_1"/>
    <property type="match status" value="1"/>
</dbReference>
<dbReference type="FunFam" id="3.30.40.10:FF:000137">
    <property type="entry name" value="RanBP-type and C3HC4-type zinc finger-containing protein 1"/>
    <property type="match status" value="1"/>
</dbReference>
<evidence type="ECO:0000256" key="12">
    <source>
        <dbReference type="SAM" id="MobiDB-lite"/>
    </source>
</evidence>
<dbReference type="InterPro" id="IPR031127">
    <property type="entry name" value="E3_UB_ligase_RBR"/>
</dbReference>
<evidence type="ECO:0000256" key="10">
    <source>
        <dbReference type="ARBA" id="ARBA00022833"/>
    </source>
</evidence>
<keyword evidence="8 11" id="KW-0863">Zinc-finger</keyword>
<dbReference type="EC" id="2.3.2.31" evidence="4"/>
<evidence type="ECO:0000256" key="4">
    <source>
        <dbReference type="ARBA" id="ARBA00012251"/>
    </source>
</evidence>
<evidence type="ECO:0000256" key="3">
    <source>
        <dbReference type="ARBA" id="ARBA00005884"/>
    </source>
</evidence>
<feature type="region of interest" description="Disordered" evidence="12">
    <location>
        <begin position="239"/>
        <end position="262"/>
    </location>
</feature>
<evidence type="ECO:0000313" key="15">
    <source>
        <dbReference type="EMBL" id="KXZ48729.1"/>
    </source>
</evidence>
<proteinExistence type="inferred from homology"/>
<dbReference type="Gene3D" id="3.30.40.10">
    <property type="entry name" value="Zinc/RING finger domain, C3HC4 (zinc finger)"/>
    <property type="match status" value="1"/>
</dbReference>